<name>A0A5M3TDM3_LIMPL</name>
<evidence type="ECO:0000313" key="1">
    <source>
        <dbReference type="EMBL" id="GCE96130.1"/>
    </source>
</evidence>
<dbReference type="Proteomes" id="UP000326169">
    <property type="component" value="Unassembled WGS sequence"/>
</dbReference>
<accession>A0A5M3TDM3</accession>
<proteinExistence type="predicted"/>
<dbReference type="EMBL" id="BIMW01000173">
    <property type="protein sequence ID" value="GCE96130.1"/>
    <property type="molecule type" value="Genomic_DNA"/>
</dbReference>
<organism evidence="1 2">
    <name type="scientific">Limnospira platensis NIES-46</name>
    <dbReference type="NCBI Taxonomy" id="1236695"/>
    <lineage>
        <taxon>Bacteria</taxon>
        <taxon>Bacillati</taxon>
        <taxon>Cyanobacteriota</taxon>
        <taxon>Cyanophyceae</taxon>
        <taxon>Oscillatoriophycideae</taxon>
        <taxon>Oscillatoriales</taxon>
        <taxon>Sirenicapillariaceae</taxon>
        <taxon>Limnospira</taxon>
    </lineage>
</organism>
<sequence length="49" mass="5527">MDMGWVGAGLRVLSVGIEIDSRTRPYQSINYLRLGQEMGYDWAVVPIVN</sequence>
<comment type="caution">
    <text evidence="1">The sequence shown here is derived from an EMBL/GenBank/DDBJ whole genome shotgun (WGS) entry which is preliminary data.</text>
</comment>
<protein>
    <submittedName>
        <fullName evidence="1">Uncharacterized protein</fullName>
    </submittedName>
</protein>
<evidence type="ECO:0000313" key="2">
    <source>
        <dbReference type="Proteomes" id="UP000326169"/>
    </source>
</evidence>
<gene>
    <name evidence="1" type="ORF">NIES46_41980</name>
</gene>
<keyword evidence="2" id="KW-1185">Reference proteome</keyword>
<reference evidence="1 2" key="1">
    <citation type="journal article" date="2019" name="J Genomics">
        <title>The Draft Genome of a Hydrogen-producing Cyanobacterium, Arthrospira platensis NIES-46.</title>
        <authorList>
            <person name="Suzuki S."/>
            <person name="Yamaguchi H."/>
            <person name="Kawachi M."/>
        </authorList>
    </citation>
    <scope>NUCLEOTIDE SEQUENCE [LARGE SCALE GENOMIC DNA]</scope>
    <source>
        <strain evidence="1 2">NIES-46</strain>
    </source>
</reference>